<gene>
    <name evidence="6" type="ORF">CAMP_LOCUS11967</name>
</gene>
<dbReference type="Proteomes" id="UP001152747">
    <property type="component" value="Unassembled WGS sequence"/>
</dbReference>
<name>A0A9P1IP37_9PELO</name>
<feature type="domain" description="LIM zinc-binding" evidence="5">
    <location>
        <begin position="5"/>
        <end position="66"/>
    </location>
</feature>
<evidence type="ECO:0000259" key="5">
    <source>
        <dbReference type="PROSITE" id="PS50023"/>
    </source>
</evidence>
<evidence type="ECO:0000256" key="3">
    <source>
        <dbReference type="ARBA" id="ARBA00023038"/>
    </source>
</evidence>
<dbReference type="Pfam" id="PF00412">
    <property type="entry name" value="LIM"/>
    <property type="match status" value="1"/>
</dbReference>
<organism evidence="6 7">
    <name type="scientific">Caenorhabditis angaria</name>
    <dbReference type="NCBI Taxonomy" id="860376"/>
    <lineage>
        <taxon>Eukaryota</taxon>
        <taxon>Metazoa</taxon>
        <taxon>Ecdysozoa</taxon>
        <taxon>Nematoda</taxon>
        <taxon>Chromadorea</taxon>
        <taxon>Rhabditida</taxon>
        <taxon>Rhabditina</taxon>
        <taxon>Rhabditomorpha</taxon>
        <taxon>Rhabditoidea</taxon>
        <taxon>Rhabditidae</taxon>
        <taxon>Peloderinae</taxon>
        <taxon>Caenorhabditis</taxon>
    </lineage>
</organism>
<dbReference type="Gene3D" id="2.10.110.10">
    <property type="entry name" value="Cysteine Rich Protein"/>
    <property type="match status" value="1"/>
</dbReference>
<dbReference type="EMBL" id="CANHGI010000004">
    <property type="protein sequence ID" value="CAI5449330.1"/>
    <property type="molecule type" value="Genomic_DNA"/>
</dbReference>
<proteinExistence type="predicted"/>
<dbReference type="InterPro" id="IPR001781">
    <property type="entry name" value="Znf_LIM"/>
</dbReference>
<sequence>MPPAEKCALCVKNVYRAEQFQCFGLLYHVNCFRCAECKQALRVEKANRSKTGELYCKVHFKLLEERQKRKMEEEENNNNCTIPAQIIIEP</sequence>
<evidence type="ECO:0000256" key="4">
    <source>
        <dbReference type="PROSITE-ProRule" id="PRU00125"/>
    </source>
</evidence>
<keyword evidence="3 4" id="KW-0440">LIM domain</keyword>
<evidence type="ECO:0000313" key="6">
    <source>
        <dbReference type="EMBL" id="CAI5449330.1"/>
    </source>
</evidence>
<dbReference type="GO" id="GO:0046872">
    <property type="term" value="F:metal ion binding"/>
    <property type="evidence" value="ECO:0007669"/>
    <property type="project" value="UniProtKB-KW"/>
</dbReference>
<keyword evidence="1 4" id="KW-0479">Metal-binding</keyword>
<dbReference type="SUPFAM" id="SSF57716">
    <property type="entry name" value="Glucocorticoid receptor-like (DNA-binding domain)"/>
    <property type="match status" value="1"/>
</dbReference>
<evidence type="ECO:0000256" key="2">
    <source>
        <dbReference type="ARBA" id="ARBA00022833"/>
    </source>
</evidence>
<dbReference type="PANTHER" id="PTHR24206">
    <property type="entry name" value="OS06G0237300 PROTEIN"/>
    <property type="match status" value="1"/>
</dbReference>
<comment type="caution">
    <text evidence="6">The sequence shown here is derived from an EMBL/GenBank/DDBJ whole genome shotgun (WGS) entry which is preliminary data.</text>
</comment>
<dbReference type="PROSITE" id="PS50023">
    <property type="entry name" value="LIM_DOMAIN_2"/>
    <property type="match status" value="1"/>
</dbReference>
<dbReference type="OrthoDB" id="1679758at2759"/>
<reference evidence="6" key="1">
    <citation type="submission" date="2022-11" db="EMBL/GenBank/DDBJ databases">
        <authorList>
            <person name="Kikuchi T."/>
        </authorList>
    </citation>
    <scope>NUCLEOTIDE SEQUENCE</scope>
    <source>
        <strain evidence="6">PS1010</strain>
    </source>
</reference>
<keyword evidence="2 4" id="KW-0862">Zinc</keyword>
<dbReference type="SMART" id="SM00132">
    <property type="entry name" value="LIM"/>
    <property type="match status" value="1"/>
</dbReference>
<evidence type="ECO:0000313" key="7">
    <source>
        <dbReference type="Proteomes" id="UP001152747"/>
    </source>
</evidence>
<evidence type="ECO:0000256" key="1">
    <source>
        <dbReference type="ARBA" id="ARBA00022723"/>
    </source>
</evidence>
<protein>
    <recommendedName>
        <fullName evidence="5">LIM zinc-binding domain-containing protein</fullName>
    </recommendedName>
</protein>
<accession>A0A9P1IP37</accession>
<dbReference type="AlphaFoldDB" id="A0A9P1IP37"/>
<keyword evidence="7" id="KW-1185">Reference proteome</keyword>
<dbReference type="PROSITE" id="PS00478">
    <property type="entry name" value="LIM_DOMAIN_1"/>
    <property type="match status" value="1"/>
</dbReference>